<protein>
    <submittedName>
        <fullName evidence="1">Uncharacterized protein</fullName>
    </submittedName>
</protein>
<dbReference type="EMBL" id="JANPWB010000006">
    <property type="protein sequence ID" value="KAJ1175088.1"/>
    <property type="molecule type" value="Genomic_DNA"/>
</dbReference>
<gene>
    <name evidence="1" type="ORF">NDU88_000379</name>
</gene>
<comment type="caution">
    <text evidence="1">The sequence shown here is derived from an EMBL/GenBank/DDBJ whole genome shotgun (WGS) entry which is preliminary data.</text>
</comment>
<reference evidence="1" key="1">
    <citation type="journal article" date="2022" name="bioRxiv">
        <title>Sequencing and chromosome-scale assembly of the giantPleurodeles waltlgenome.</title>
        <authorList>
            <person name="Brown T."/>
            <person name="Elewa A."/>
            <person name="Iarovenko S."/>
            <person name="Subramanian E."/>
            <person name="Araus A.J."/>
            <person name="Petzold A."/>
            <person name="Susuki M."/>
            <person name="Suzuki K.-i.T."/>
            <person name="Hayashi T."/>
            <person name="Toyoda A."/>
            <person name="Oliveira C."/>
            <person name="Osipova E."/>
            <person name="Leigh N.D."/>
            <person name="Simon A."/>
            <person name="Yun M.H."/>
        </authorList>
    </citation>
    <scope>NUCLEOTIDE SEQUENCE</scope>
    <source>
        <strain evidence="1">20211129_DDA</strain>
        <tissue evidence="1">Liver</tissue>
    </source>
</reference>
<name>A0AAV7TGZ7_PLEWA</name>
<dbReference type="Proteomes" id="UP001066276">
    <property type="component" value="Chromosome 3_2"/>
</dbReference>
<evidence type="ECO:0000313" key="1">
    <source>
        <dbReference type="EMBL" id="KAJ1175088.1"/>
    </source>
</evidence>
<evidence type="ECO:0000313" key="2">
    <source>
        <dbReference type="Proteomes" id="UP001066276"/>
    </source>
</evidence>
<accession>A0AAV7TGZ7</accession>
<keyword evidence="2" id="KW-1185">Reference proteome</keyword>
<sequence>MTDALQVFLAYQAFRAGFRHRIPDTLDERDPAPALQACRSSPHSARALAPFTWMLRRPGSQAYLINSSLLGWDSMENK</sequence>
<proteinExistence type="predicted"/>
<organism evidence="1 2">
    <name type="scientific">Pleurodeles waltl</name>
    <name type="common">Iberian ribbed newt</name>
    <dbReference type="NCBI Taxonomy" id="8319"/>
    <lineage>
        <taxon>Eukaryota</taxon>
        <taxon>Metazoa</taxon>
        <taxon>Chordata</taxon>
        <taxon>Craniata</taxon>
        <taxon>Vertebrata</taxon>
        <taxon>Euteleostomi</taxon>
        <taxon>Amphibia</taxon>
        <taxon>Batrachia</taxon>
        <taxon>Caudata</taxon>
        <taxon>Salamandroidea</taxon>
        <taxon>Salamandridae</taxon>
        <taxon>Pleurodelinae</taxon>
        <taxon>Pleurodeles</taxon>
    </lineage>
</organism>
<dbReference type="AlphaFoldDB" id="A0AAV7TGZ7"/>